<evidence type="ECO:0000313" key="2">
    <source>
        <dbReference type="Proteomes" id="UP000466442"/>
    </source>
</evidence>
<dbReference type="Proteomes" id="UP000466442">
    <property type="component" value="Linkage Group LG9"/>
</dbReference>
<organism evidence="1 2">
    <name type="scientific">Apolygus lucorum</name>
    <name type="common">Small green plant bug</name>
    <name type="synonym">Lygocoris lucorum</name>
    <dbReference type="NCBI Taxonomy" id="248454"/>
    <lineage>
        <taxon>Eukaryota</taxon>
        <taxon>Metazoa</taxon>
        <taxon>Ecdysozoa</taxon>
        <taxon>Arthropoda</taxon>
        <taxon>Hexapoda</taxon>
        <taxon>Insecta</taxon>
        <taxon>Pterygota</taxon>
        <taxon>Neoptera</taxon>
        <taxon>Paraneoptera</taxon>
        <taxon>Hemiptera</taxon>
        <taxon>Heteroptera</taxon>
        <taxon>Panheteroptera</taxon>
        <taxon>Cimicomorpha</taxon>
        <taxon>Miridae</taxon>
        <taxon>Mirini</taxon>
        <taxon>Apolygus</taxon>
    </lineage>
</organism>
<dbReference type="AlphaFoldDB" id="A0A8S9XBK9"/>
<evidence type="ECO:0008006" key="3">
    <source>
        <dbReference type="Google" id="ProtNLM"/>
    </source>
</evidence>
<proteinExistence type="predicted"/>
<dbReference type="Gene3D" id="3.40.33.10">
    <property type="entry name" value="CAP"/>
    <property type="match status" value="1"/>
</dbReference>
<comment type="caution">
    <text evidence="1">The sequence shown here is derived from an EMBL/GenBank/DDBJ whole genome shotgun (WGS) entry which is preliminary data.</text>
</comment>
<reference evidence="1" key="1">
    <citation type="journal article" date="2021" name="Mol. Ecol. Resour.">
        <title>Apolygus lucorum genome provides insights into omnivorousness and mesophyll feeding.</title>
        <authorList>
            <person name="Liu Y."/>
            <person name="Liu H."/>
            <person name="Wang H."/>
            <person name="Huang T."/>
            <person name="Liu B."/>
            <person name="Yang B."/>
            <person name="Yin L."/>
            <person name="Li B."/>
            <person name="Zhang Y."/>
            <person name="Zhang S."/>
            <person name="Jiang F."/>
            <person name="Zhang X."/>
            <person name="Ren Y."/>
            <person name="Wang B."/>
            <person name="Wang S."/>
            <person name="Lu Y."/>
            <person name="Wu K."/>
            <person name="Fan W."/>
            <person name="Wang G."/>
        </authorList>
    </citation>
    <scope>NUCLEOTIDE SEQUENCE</scope>
    <source>
        <strain evidence="1">12Hb</strain>
    </source>
</reference>
<sequence length="207" mass="23334">MVWATTWTFGCGDAIDVKTRNNKTITSYQITCLLGPASNKVGAPMFKPGEACSNCPSKTACGPYGLLCTRSNIRDMILDKNRTSRCIRKRDSDTSYDDERQAQAQGRFRDFNTGQKVVLKPRNICDPISSFGTKITNQFKIITAVFRRKNHELQHRYQPHPKMCKKGLDIVVTLSFYTKVGLTSYKRRLLAGMIKMNFCEGVGSVKT</sequence>
<protein>
    <recommendedName>
        <fullName evidence="3">SCP domain-containing protein</fullName>
    </recommendedName>
</protein>
<gene>
    <name evidence="1" type="ORF">GE061_019100</name>
</gene>
<name>A0A8S9XBK9_APOLU</name>
<dbReference type="InterPro" id="IPR035940">
    <property type="entry name" value="CAP_sf"/>
</dbReference>
<dbReference type="SUPFAM" id="SSF55797">
    <property type="entry name" value="PR-1-like"/>
    <property type="match status" value="1"/>
</dbReference>
<accession>A0A8S9XBK9</accession>
<dbReference type="EMBL" id="WIXP02000009">
    <property type="protein sequence ID" value="KAF6204935.1"/>
    <property type="molecule type" value="Genomic_DNA"/>
</dbReference>
<keyword evidence="2" id="KW-1185">Reference proteome</keyword>
<evidence type="ECO:0000313" key="1">
    <source>
        <dbReference type="EMBL" id="KAF6204935.1"/>
    </source>
</evidence>